<feature type="transmembrane region" description="Helical" evidence="1">
    <location>
        <begin position="42"/>
        <end position="66"/>
    </location>
</feature>
<sequence length="153" mass="16043">MSKQVNAKDIASGAILLLLTAIGMYINLDYPLGTASRMGPGYMPFVVLVALGVLGMGVLLAGLYGTPQRLEKWAWREVGLILAALSIFGGMLEGIGLAASTVALVVISGLADRTQTPKGIAALAIVLVAICWLVFTWGLQISVPFLPPFLTNS</sequence>
<feature type="transmembrane region" description="Helical" evidence="1">
    <location>
        <begin position="78"/>
        <end position="107"/>
    </location>
</feature>
<feature type="domain" description="DUF1468" evidence="2">
    <location>
        <begin position="11"/>
        <end position="144"/>
    </location>
</feature>
<organism evidence="3 4">
    <name type="scientific">Sinorhizobium garamanticum</name>
    <dbReference type="NCBI Taxonomy" id="680247"/>
    <lineage>
        <taxon>Bacteria</taxon>
        <taxon>Pseudomonadati</taxon>
        <taxon>Pseudomonadota</taxon>
        <taxon>Alphaproteobacteria</taxon>
        <taxon>Hyphomicrobiales</taxon>
        <taxon>Rhizobiaceae</taxon>
        <taxon>Sinorhizobium/Ensifer group</taxon>
        <taxon>Sinorhizobium</taxon>
    </lineage>
</organism>
<dbReference type="EMBL" id="CP120374">
    <property type="protein sequence ID" value="WEX91037.1"/>
    <property type="molecule type" value="Genomic_DNA"/>
</dbReference>
<gene>
    <name evidence="3" type="ORF">PZN02_004642</name>
</gene>
<evidence type="ECO:0000259" key="2">
    <source>
        <dbReference type="Pfam" id="PF07331"/>
    </source>
</evidence>
<proteinExistence type="predicted"/>
<feature type="transmembrane region" description="Helical" evidence="1">
    <location>
        <begin position="119"/>
        <end position="139"/>
    </location>
</feature>
<dbReference type="Pfam" id="PF07331">
    <property type="entry name" value="TctB"/>
    <property type="match status" value="1"/>
</dbReference>
<dbReference type="Proteomes" id="UP001229355">
    <property type="component" value="Chromosome 2"/>
</dbReference>
<evidence type="ECO:0000256" key="1">
    <source>
        <dbReference type="SAM" id="Phobius"/>
    </source>
</evidence>
<feature type="transmembrane region" description="Helical" evidence="1">
    <location>
        <begin position="12"/>
        <end position="30"/>
    </location>
</feature>
<accession>A0ABY8DMT6</accession>
<dbReference type="RefSeq" id="WP_280663001.1">
    <property type="nucleotide sequence ID" value="NZ_CP120374.1"/>
</dbReference>
<protein>
    <submittedName>
        <fullName evidence="3">Tripartite tricarboxylate transporter TctB family protein</fullName>
    </submittedName>
</protein>
<name>A0ABY8DMT6_9HYPH</name>
<keyword evidence="1" id="KW-0812">Transmembrane</keyword>
<evidence type="ECO:0000313" key="3">
    <source>
        <dbReference type="EMBL" id="WEX91037.1"/>
    </source>
</evidence>
<evidence type="ECO:0000313" key="4">
    <source>
        <dbReference type="Proteomes" id="UP001229355"/>
    </source>
</evidence>
<dbReference type="InterPro" id="IPR009936">
    <property type="entry name" value="DUF1468"/>
</dbReference>
<keyword evidence="1" id="KW-1133">Transmembrane helix</keyword>
<keyword evidence="4" id="KW-1185">Reference proteome</keyword>
<reference evidence="3 4" key="1">
    <citation type="submission" date="2023-03" db="EMBL/GenBank/DDBJ databases">
        <authorList>
            <person name="Kaur S."/>
            <person name="Espinosa-Saiz D."/>
            <person name="Velazquez E."/>
            <person name="Menendez E."/>
            <person name="diCenzo G.C."/>
        </authorList>
    </citation>
    <scope>NUCLEOTIDE SEQUENCE [LARGE SCALE GENOMIC DNA]</scope>
    <source>
        <strain evidence="3 4">LMG 24692</strain>
    </source>
</reference>
<keyword evidence="1" id="KW-0472">Membrane</keyword>